<comment type="caution">
    <text evidence="9">The sequence shown here is derived from an EMBL/GenBank/DDBJ whole genome shotgun (WGS) entry which is preliminary data.</text>
</comment>
<dbReference type="InterPro" id="IPR037069">
    <property type="entry name" value="AcylCoA_DH/ox_N_sf"/>
</dbReference>
<evidence type="ECO:0000256" key="3">
    <source>
        <dbReference type="ARBA" id="ARBA00022630"/>
    </source>
</evidence>
<dbReference type="Gene3D" id="1.20.140.10">
    <property type="entry name" value="Butyryl-CoA Dehydrogenase, subunit A, domain 3"/>
    <property type="match status" value="1"/>
</dbReference>
<dbReference type="Pfam" id="PF00441">
    <property type="entry name" value="Acyl-CoA_dh_1"/>
    <property type="match status" value="1"/>
</dbReference>
<comment type="similarity">
    <text evidence="2 5">Belongs to the acyl-CoA dehydrogenase family.</text>
</comment>
<keyword evidence="5" id="KW-0560">Oxidoreductase</keyword>
<dbReference type="InterPro" id="IPR006091">
    <property type="entry name" value="Acyl-CoA_Oxase/DH_mid-dom"/>
</dbReference>
<evidence type="ECO:0000259" key="8">
    <source>
        <dbReference type="Pfam" id="PF02771"/>
    </source>
</evidence>
<dbReference type="Gene3D" id="1.10.540.10">
    <property type="entry name" value="Acyl-CoA dehydrogenase/oxidase, N-terminal domain"/>
    <property type="match status" value="1"/>
</dbReference>
<evidence type="ECO:0000256" key="2">
    <source>
        <dbReference type="ARBA" id="ARBA00009347"/>
    </source>
</evidence>
<organism evidence="9 10">
    <name type="scientific">Actinomadura chokoriensis</name>
    <dbReference type="NCBI Taxonomy" id="454156"/>
    <lineage>
        <taxon>Bacteria</taxon>
        <taxon>Bacillati</taxon>
        <taxon>Actinomycetota</taxon>
        <taxon>Actinomycetes</taxon>
        <taxon>Streptosporangiales</taxon>
        <taxon>Thermomonosporaceae</taxon>
        <taxon>Actinomadura</taxon>
    </lineage>
</organism>
<sequence length="380" mass="40432">MLGILNVEQTDRWGRFKEFAEQRIEPHAADADRTQTLAPEVLKGLAAAGYIGSSVPRRWGGGGMDAVCYGLLSHEIGRVCQSTRNLVAVEDMVCHAVVRAGSERQRDRWLGPVFSGEAVAAFAITEPEVGSDAAAVETTATSAAGGFVLSGHKKWISFGQIADVFLVLTRCEGALTAFLVERDAPGLAVRPIRDLLGLRGSMLAELVFDDVHVTADDMVGPPGAGLAFVGSPALGLGRYSTAWGAVGLAQSCLEASVGHAARRRQHGAPIAEHQLVRRMLADMVTDVSAARLLCHQAGVSVEKGDSGDLYRTLMAKYRSSTVARRAAEDAVQIHGALGVSGESPIERHYRDAKILEIIEGTTQIHQSIIGECVGTLYQVP</sequence>
<dbReference type="InterPro" id="IPR013786">
    <property type="entry name" value="AcylCoA_DH/ox_N"/>
</dbReference>
<dbReference type="PIRSF" id="PIRSF016578">
    <property type="entry name" value="HsaA"/>
    <property type="match status" value="1"/>
</dbReference>
<accession>A0ABV4QWR9</accession>
<feature type="domain" description="Acyl-CoA dehydrogenase/oxidase C-terminal" evidence="6">
    <location>
        <begin position="225"/>
        <end position="371"/>
    </location>
</feature>
<dbReference type="Pfam" id="PF02770">
    <property type="entry name" value="Acyl-CoA_dh_M"/>
    <property type="match status" value="1"/>
</dbReference>
<evidence type="ECO:0000256" key="5">
    <source>
        <dbReference type="RuleBase" id="RU362125"/>
    </source>
</evidence>
<feature type="domain" description="Acyl-CoA dehydrogenase/oxidase N-terminal" evidence="8">
    <location>
        <begin position="16"/>
        <end position="117"/>
    </location>
</feature>
<dbReference type="InterPro" id="IPR009075">
    <property type="entry name" value="AcylCo_DH/oxidase_C"/>
</dbReference>
<keyword evidence="10" id="KW-1185">Reference proteome</keyword>
<dbReference type="EMBL" id="JAXCEH010000008">
    <property type="protein sequence ID" value="MFA1555070.1"/>
    <property type="molecule type" value="Genomic_DNA"/>
</dbReference>
<evidence type="ECO:0000256" key="1">
    <source>
        <dbReference type="ARBA" id="ARBA00001974"/>
    </source>
</evidence>
<reference evidence="9 10" key="1">
    <citation type="submission" date="2023-11" db="EMBL/GenBank/DDBJ databases">
        <title>Actinomadura monticuli sp. nov., isolated from volcanic ash.</title>
        <authorList>
            <person name="Lee S.D."/>
            <person name="Yang H."/>
            <person name="Kim I.S."/>
        </authorList>
    </citation>
    <scope>NUCLEOTIDE SEQUENCE [LARGE SCALE GENOMIC DNA]</scope>
    <source>
        <strain evidence="9 10">DSM 45346</strain>
    </source>
</reference>
<dbReference type="SUPFAM" id="SSF47203">
    <property type="entry name" value="Acyl-CoA dehydrogenase C-terminal domain-like"/>
    <property type="match status" value="1"/>
</dbReference>
<keyword evidence="3 5" id="KW-0285">Flavoprotein</keyword>
<evidence type="ECO:0000259" key="6">
    <source>
        <dbReference type="Pfam" id="PF00441"/>
    </source>
</evidence>
<evidence type="ECO:0000259" key="7">
    <source>
        <dbReference type="Pfam" id="PF02770"/>
    </source>
</evidence>
<dbReference type="RefSeq" id="WP_371941760.1">
    <property type="nucleotide sequence ID" value="NZ_JAXCEH010000008.1"/>
</dbReference>
<dbReference type="Gene3D" id="2.40.110.10">
    <property type="entry name" value="Butyryl-CoA Dehydrogenase, subunit A, domain 2"/>
    <property type="match status" value="1"/>
</dbReference>
<gene>
    <name evidence="9" type="ORF">SM436_15380</name>
</gene>
<dbReference type="Pfam" id="PF02771">
    <property type="entry name" value="Acyl-CoA_dh_N"/>
    <property type="match status" value="1"/>
</dbReference>
<proteinExistence type="inferred from homology"/>
<dbReference type="InterPro" id="IPR009100">
    <property type="entry name" value="AcylCoA_DH/oxidase_NM_dom_sf"/>
</dbReference>
<comment type="cofactor">
    <cofactor evidence="1 5">
        <name>FAD</name>
        <dbReference type="ChEBI" id="CHEBI:57692"/>
    </cofactor>
</comment>
<evidence type="ECO:0000256" key="4">
    <source>
        <dbReference type="ARBA" id="ARBA00022827"/>
    </source>
</evidence>
<keyword evidence="4 5" id="KW-0274">FAD</keyword>
<protein>
    <submittedName>
        <fullName evidence="9">Acyl-CoA dehydrogenase family protein</fullName>
    </submittedName>
</protein>
<dbReference type="Proteomes" id="UP001569904">
    <property type="component" value="Unassembled WGS sequence"/>
</dbReference>
<dbReference type="InterPro" id="IPR046373">
    <property type="entry name" value="Acyl-CoA_Oxase/DH_mid-dom_sf"/>
</dbReference>
<evidence type="ECO:0000313" key="9">
    <source>
        <dbReference type="EMBL" id="MFA1555070.1"/>
    </source>
</evidence>
<dbReference type="PANTHER" id="PTHR43884">
    <property type="entry name" value="ACYL-COA DEHYDROGENASE"/>
    <property type="match status" value="1"/>
</dbReference>
<feature type="domain" description="Acyl-CoA oxidase/dehydrogenase middle" evidence="7">
    <location>
        <begin position="121"/>
        <end position="211"/>
    </location>
</feature>
<name>A0ABV4QWR9_9ACTN</name>
<dbReference type="InterPro" id="IPR036250">
    <property type="entry name" value="AcylCo_DH-like_C"/>
</dbReference>
<dbReference type="PANTHER" id="PTHR43884:SF12">
    <property type="entry name" value="ISOVALERYL-COA DEHYDROGENASE, MITOCHONDRIAL-RELATED"/>
    <property type="match status" value="1"/>
</dbReference>
<dbReference type="SUPFAM" id="SSF56645">
    <property type="entry name" value="Acyl-CoA dehydrogenase NM domain-like"/>
    <property type="match status" value="1"/>
</dbReference>
<evidence type="ECO:0000313" key="10">
    <source>
        <dbReference type="Proteomes" id="UP001569904"/>
    </source>
</evidence>